<evidence type="ECO:0000313" key="2">
    <source>
        <dbReference type="EMBL" id="GIG54732.1"/>
    </source>
</evidence>
<accession>A0A919UGD8</accession>
<dbReference type="Proteomes" id="UP000652354">
    <property type="component" value="Unassembled WGS sequence"/>
</dbReference>
<protein>
    <recommendedName>
        <fullName evidence="4">DUF4190 domain-containing protein</fullName>
    </recommendedName>
</protein>
<reference evidence="2" key="1">
    <citation type="submission" date="2021-01" db="EMBL/GenBank/DDBJ databases">
        <title>Whole genome shotgun sequence of Demequina activiva NBRC 110675.</title>
        <authorList>
            <person name="Komaki H."/>
            <person name="Tamura T."/>
        </authorList>
    </citation>
    <scope>NUCLEOTIDE SEQUENCE</scope>
    <source>
        <strain evidence="2">NBRC 110675</strain>
    </source>
</reference>
<sequence>MAEPEERVSPIPAPARRDSQIFLVMLGVTSLLYLLSVPWAFAMILTGPVGAFFGARALYRSRSAPGITVFRVSLGFGILMSLFSVLMAITFAVFSDAVSELRDCNGRAVTQQARAQCEAQYEESVADTVDDVLGRFGVSAP</sequence>
<gene>
    <name evidence="2" type="ORF">Dac01nite_14840</name>
</gene>
<feature type="transmembrane region" description="Helical" evidence="1">
    <location>
        <begin position="74"/>
        <end position="94"/>
    </location>
</feature>
<keyword evidence="1" id="KW-1133">Transmembrane helix</keyword>
<evidence type="ECO:0008006" key="4">
    <source>
        <dbReference type="Google" id="ProtNLM"/>
    </source>
</evidence>
<keyword evidence="3" id="KW-1185">Reference proteome</keyword>
<evidence type="ECO:0000256" key="1">
    <source>
        <dbReference type="SAM" id="Phobius"/>
    </source>
</evidence>
<dbReference type="AlphaFoldDB" id="A0A919UGD8"/>
<proteinExistence type="predicted"/>
<keyword evidence="1" id="KW-0812">Transmembrane</keyword>
<keyword evidence="1" id="KW-0472">Membrane</keyword>
<comment type="caution">
    <text evidence="2">The sequence shown here is derived from an EMBL/GenBank/DDBJ whole genome shotgun (WGS) entry which is preliminary data.</text>
</comment>
<feature type="transmembrane region" description="Helical" evidence="1">
    <location>
        <begin position="20"/>
        <end position="53"/>
    </location>
</feature>
<organism evidence="2 3">
    <name type="scientific">Demequina activiva</name>
    <dbReference type="NCBI Taxonomy" id="1582364"/>
    <lineage>
        <taxon>Bacteria</taxon>
        <taxon>Bacillati</taxon>
        <taxon>Actinomycetota</taxon>
        <taxon>Actinomycetes</taxon>
        <taxon>Micrococcales</taxon>
        <taxon>Demequinaceae</taxon>
        <taxon>Demequina</taxon>
    </lineage>
</organism>
<evidence type="ECO:0000313" key="3">
    <source>
        <dbReference type="Proteomes" id="UP000652354"/>
    </source>
</evidence>
<dbReference type="EMBL" id="BONR01000003">
    <property type="protein sequence ID" value="GIG54732.1"/>
    <property type="molecule type" value="Genomic_DNA"/>
</dbReference>
<name>A0A919UGD8_9MICO</name>
<dbReference type="RefSeq" id="WP_203655321.1">
    <property type="nucleotide sequence ID" value="NZ_BONR01000003.1"/>
</dbReference>